<reference evidence="5" key="1">
    <citation type="journal article" date="2020" name="mSystems">
        <title>Genome- and Community-Level Interaction Insights into Carbon Utilization and Element Cycling Functions of Hydrothermarchaeota in Hydrothermal Sediment.</title>
        <authorList>
            <person name="Zhou Z."/>
            <person name="Liu Y."/>
            <person name="Xu W."/>
            <person name="Pan J."/>
            <person name="Luo Z.H."/>
            <person name="Li M."/>
        </authorList>
    </citation>
    <scope>NUCLEOTIDE SEQUENCE [LARGE SCALE GENOMIC DNA]</scope>
    <source>
        <strain evidence="5">HyVt-483</strain>
    </source>
</reference>
<dbReference type="PANTHER" id="PTHR33175">
    <property type="entry name" value="DNA-BINDING PROTEIN HU"/>
    <property type="match status" value="1"/>
</dbReference>
<comment type="caution">
    <text evidence="5">The sequence shown here is derived from an EMBL/GenBank/DDBJ whole genome shotgun (WGS) entry which is preliminary data.</text>
</comment>
<evidence type="ECO:0000256" key="1">
    <source>
        <dbReference type="ARBA" id="ARBA00010529"/>
    </source>
</evidence>
<accession>A0A7C3CNP0</accession>
<dbReference type="AlphaFoldDB" id="A0A7C3CNP0"/>
<dbReference type="PRINTS" id="PR01727">
    <property type="entry name" value="DNABINDINGHU"/>
</dbReference>
<dbReference type="GO" id="GO:0005829">
    <property type="term" value="C:cytosol"/>
    <property type="evidence" value="ECO:0007669"/>
    <property type="project" value="TreeGrafter"/>
</dbReference>
<evidence type="ECO:0000313" key="5">
    <source>
        <dbReference type="EMBL" id="HFC98175.1"/>
    </source>
</evidence>
<dbReference type="Pfam" id="PF00216">
    <property type="entry name" value="Bac_DNA_binding"/>
    <property type="match status" value="1"/>
</dbReference>
<dbReference type="EMBL" id="DRMH01000089">
    <property type="protein sequence ID" value="HFC98175.1"/>
    <property type="molecule type" value="Genomic_DNA"/>
</dbReference>
<comment type="similarity">
    <text evidence="1 4">Belongs to the bacterial histone-like protein family.</text>
</comment>
<evidence type="ECO:0000256" key="3">
    <source>
        <dbReference type="ARBA" id="ARBA00023125"/>
    </source>
</evidence>
<dbReference type="SMART" id="SM00411">
    <property type="entry name" value="BHL"/>
    <property type="match status" value="1"/>
</dbReference>
<dbReference type="GO" id="GO:0030261">
    <property type="term" value="P:chromosome condensation"/>
    <property type="evidence" value="ECO:0007669"/>
    <property type="project" value="UniProtKB-KW"/>
</dbReference>
<keyword evidence="2" id="KW-0226">DNA condensation</keyword>
<keyword evidence="3 5" id="KW-0238">DNA-binding</keyword>
<dbReference type="Gene3D" id="4.10.520.10">
    <property type="entry name" value="IHF-like DNA-binding proteins"/>
    <property type="match status" value="1"/>
</dbReference>
<dbReference type="InterPro" id="IPR010992">
    <property type="entry name" value="IHF-like_DNA-bd_dom_sf"/>
</dbReference>
<sequence>MNKAELVARMAAISGMTKAASEKALNAFIEAVTEALEKNDKVTLVGFGTFMVAERAARKGRNPRTGEEINIPARRVVKFKPGSTLEAAISKKKKKK</sequence>
<protein>
    <submittedName>
        <fullName evidence="5">HU family DNA-binding protein</fullName>
    </submittedName>
</protein>
<evidence type="ECO:0000256" key="2">
    <source>
        <dbReference type="ARBA" id="ARBA00023067"/>
    </source>
</evidence>
<dbReference type="SUPFAM" id="SSF47729">
    <property type="entry name" value="IHF-like DNA-binding proteins"/>
    <property type="match status" value="1"/>
</dbReference>
<proteinExistence type="inferred from homology"/>
<dbReference type="GO" id="GO:0003677">
    <property type="term" value="F:DNA binding"/>
    <property type="evidence" value="ECO:0007669"/>
    <property type="project" value="UniProtKB-KW"/>
</dbReference>
<dbReference type="CDD" id="cd13831">
    <property type="entry name" value="HU"/>
    <property type="match status" value="1"/>
</dbReference>
<dbReference type="GO" id="GO:0030527">
    <property type="term" value="F:structural constituent of chromatin"/>
    <property type="evidence" value="ECO:0007669"/>
    <property type="project" value="InterPro"/>
</dbReference>
<gene>
    <name evidence="5" type="ORF">ENJ40_06945</name>
</gene>
<organism evidence="5">
    <name type="scientific">Thermosulfurimonas dismutans</name>
    <dbReference type="NCBI Taxonomy" id="999894"/>
    <lineage>
        <taxon>Bacteria</taxon>
        <taxon>Pseudomonadati</taxon>
        <taxon>Thermodesulfobacteriota</taxon>
        <taxon>Thermodesulfobacteria</taxon>
        <taxon>Thermodesulfobacteriales</taxon>
        <taxon>Thermodesulfobacteriaceae</taxon>
        <taxon>Thermosulfurimonas</taxon>
    </lineage>
</organism>
<dbReference type="PROSITE" id="PS00045">
    <property type="entry name" value="HISTONE_LIKE"/>
    <property type="match status" value="1"/>
</dbReference>
<evidence type="ECO:0000256" key="4">
    <source>
        <dbReference type="RuleBase" id="RU003939"/>
    </source>
</evidence>
<dbReference type="InterPro" id="IPR000119">
    <property type="entry name" value="Hist_DNA-bd"/>
</dbReference>
<dbReference type="Proteomes" id="UP000886043">
    <property type="component" value="Unassembled WGS sequence"/>
</dbReference>
<name>A0A7C3CNP0_9BACT</name>
<dbReference type="InterPro" id="IPR020816">
    <property type="entry name" value="Histone-like_DNA-bd_CS"/>
</dbReference>
<dbReference type="PANTHER" id="PTHR33175:SF3">
    <property type="entry name" value="DNA-BINDING PROTEIN HU-BETA"/>
    <property type="match status" value="1"/>
</dbReference>